<dbReference type="SUPFAM" id="SSF161098">
    <property type="entry name" value="MetI-like"/>
    <property type="match status" value="1"/>
</dbReference>
<keyword evidence="5" id="KW-0997">Cell inner membrane</keyword>
<dbReference type="InterPro" id="IPR035906">
    <property type="entry name" value="MetI-like_sf"/>
</dbReference>
<evidence type="ECO:0000256" key="1">
    <source>
        <dbReference type="ARBA" id="ARBA00004429"/>
    </source>
</evidence>
<evidence type="ECO:0000313" key="12">
    <source>
        <dbReference type="Proteomes" id="UP000216998"/>
    </source>
</evidence>
<dbReference type="InterPro" id="IPR010065">
    <property type="entry name" value="AA_ABC_transptr_permease_3TM"/>
</dbReference>
<gene>
    <name evidence="11" type="ORF">CHU95_21295</name>
</gene>
<keyword evidence="7 9" id="KW-1133">Transmembrane helix</keyword>
<evidence type="ECO:0000256" key="2">
    <source>
        <dbReference type="ARBA" id="ARBA00010072"/>
    </source>
</evidence>
<reference evidence="11 12" key="1">
    <citation type="submission" date="2017-07" db="EMBL/GenBank/DDBJ databases">
        <title>Niveispirillum cyanobacteriorum sp. nov., isolated from cyanobacterial aggregates in a eutrophic lake.</title>
        <authorList>
            <person name="Cai H."/>
        </authorList>
    </citation>
    <scope>NUCLEOTIDE SEQUENCE [LARGE SCALE GENOMIC DNA]</scope>
    <source>
        <strain evidence="12">TH1-14</strain>
    </source>
</reference>
<accession>A0A255YSK4</accession>
<dbReference type="GO" id="GO:0006865">
    <property type="term" value="P:amino acid transport"/>
    <property type="evidence" value="ECO:0007669"/>
    <property type="project" value="TreeGrafter"/>
</dbReference>
<dbReference type="InterPro" id="IPR043429">
    <property type="entry name" value="ArtM/GltK/GlnP/TcyL/YhdX-like"/>
</dbReference>
<evidence type="ECO:0000256" key="6">
    <source>
        <dbReference type="ARBA" id="ARBA00022692"/>
    </source>
</evidence>
<keyword evidence="6 9" id="KW-0812">Transmembrane</keyword>
<evidence type="ECO:0000256" key="7">
    <source>
        <dbReference type="ARBA" id="ARBA00022989"/>
    </source>
</evidence>
<comment type="caution">
    <text evidence="11">The sequence shown here is derived from an EMBL/GenBank/DDBJ whole genome shotgun (WGS) entry which is preliminary data.</text>
</comment>
<evidence type="ECO:0000313" key="11">
    <source>
        <dbReference type="EMBL" id="OYQ31674.1"/>
    </source>
</evidence>
<name>A0A255YSK4_9PROT</name>
<sequence length="234" mass="25520">MMVDLQIIQDNLPAFLDGARVTLLLLLASAAAGLSLSLPLAVARVSANPFLSKPVFLFTYVLRGTPLLVQLFMVYFGLAQFDLVRESSLWPLLREPWFCAWIAFTLNTAAYTTEMLAGALRATPSGEVEAARSLGMTGFDIYTRILIPGAIRRALPQYGNELVMLMHATSIASAVTLVEITRVARDVHANTLLAVEAFGTAALFYLALTLCITGLFRLLERRLLRHLAHPAGAS</sequence>
<comment type="similarity">
    <text evidence="2">Belongs to the binding-protein-dependent transport system permease family. HisMQ subfamily.</text>
</comment>
<dbReference type="GO" id="GO:0022857">
    <property type="term" value="F:transmembrane transporter activity"/>
    <property type="evidence" value="ECO:0007669"/>
    <property type="project" value="InterPro"/>
</dbReference>
<evidence type="ECO:0000256" key="9">
    <source>
        <dbReference type="RuleBase" id="RU363032"/>
    </source>
</evidence>
<evidence type="ECO:0000256" key="3">
    <source>
        <dbReference type="ARBA" id="ARBA00022448"/>
    </source>
</evidence>
<dbReference type="NCBIfam" id="TIGR01726">
    <property type="entry name" value="HEQRo_perm_3TM"/>
    <property type="match status" value="1"/>
</dbReference>
<evidence type="ECO:0000256" key="8">
    <source>
        <dbReference type="ARBA" id="ARBA00023136"/>
    </source>
</evidence>
<dbReference type="PROSITE" id="PS50928">
    <property type="entry name" value="ABC_TM1"/>
    <property type="match status" value="1"/>
</dbReference>
<keyword evidence="4" id="KW-1003">Cell membrane</keyword>
<feature type="domain" description="ABC transmembrane type-1" evidence="10">
    <location>
        <begin position="19"/>
        <end position="216"/>
    </location>
</feature>
<protein>
    <submittedName>
        <fullName evidence="11">Amino acid ABC transporter permease</fullName>
    </submittedName>
</protein>
<feature type="transmembrane region" description="Helical" evidence="9">
    <location>
        <begin position="21"/>
        <end position="43"/>
    </location>
</feature>
<keyword evidence="12" id="KW-1185">Reference proteome</keyword>
<keyword evidence="3 9" id="KW-0813">Transport</keyword>
<dbReference type="PANTHER" id="PTHR30614">
    <property type="entry name" value="MEMBRANE COMPONENT OF AMINO ACID ABC TRANSPORTER"/>
    <property type="match status" value="1"/>
</dbReference>
<comment type="subcellular location">
    <subcellularLocation>
        <location evidence="1">Cell inner membrane</location>
        <topology evidence="1">Multi-pass membrane protein</topology>
    </subcellularLocation>
    <subcellularLocation>
        <location evidence="9">Cell membrane</location>
        <topology evidence="9">Multi-pass membrane protein</topology>
    </subcellularLocation>
</comment>
<dbReference type="Gene3D" id="1.10.3720.10">
    <property type="entry name" value="MetI-like"/>
    <property type="match status" value="1"/>
</dbReference>
<dbReference type="InterPro" id="IPR000515">
    <property type="entry name" value="MetI-like"/>
</dbReference>
<dbReference type="OrthoDB" id="9814550at2"/>
<evidence type="ECO:0000259" key="10">
    <source>
        <dbReference type="PROSITE" id="PS50928"/>
    </source>
</evidence>
<organism evidence="11 12">
    <name type="scientific">Niveispirillum lacus</name>
    <dbReference type="NCBI Taxonomy" id="1981099"/>
    <lineage>
        <taxon>Bacteria</taxon>
        <taxon>Pseudomonadati</taxon>
        <taxon>Pseudomonadota</taxon>
        <taxon>Alphaproteobacteria</taxon>
        <taxon>Rhodospirillales</taxon>
        <taxon>Azospirillaceae</taxon>
        <taxon>Niveispirillum</taxon>
    </lineage>
</organism>
<feature type="transmembrane region" description="Helical" evidence="9">
    <location>
        <begin position="55"/>
        <end position="78"/>
    </location>
</feature>
<dbReference type="AlphaFoldDB" id="A0A255YSK4"/>
<feature type="transmembrane region" description="Helical" evidence="9">
    <location>
        <begin position="162"/>
        <end position="180"/>
    </location>
</feature>
<dbReference type="GO" id="GO:0043190">
    <property type="term" value="C:ATP-binding cassette (ABC) transporter complex"/>
    <property type="evidence" value="ECO:0007669"/>
    <property type="project" value="InterPro"/>
</dbReference>
<keyword evidence="8 9" id="KW-0472">Membrane</keyword>
<evidence type="ECO:0000256" key="5">
    <source>
        <dbReference type="ARBA" id="ARBA00022519"/>
    </source>
</evidence>
<evidence type="ECO:0000256" key="4">
    <source>
        <dbReference type="ARBA" id="ARBA00022475"/>
    </source>
</evidence>
<dbReference type="CDD" id="cd06261">
    <property type="entry name" value="TM_PBP2"/>
    <property type="match status" value="1"/>
</dbReference>
<proteinExistence type="inferred from homology"/>
<dbReference type="Pfam" id="PF00528">
    <property type="entry name" value="BPD_transp_1"/>
    <property type="match status" value="1"/>
</dbReference>
<dbReference type="EMBL" id="NOXU01000032">
    <property type="protein sequence ID" value="OYQ31674.1"/>
    <property type="molecule type" value="Genomic_DNA"/>
</dbReference>
<feature type="transmembrane region" description="Helical" evidence="9">
    <location>
        <begin position="192"/>
        <end position="216"/>
    </location>
</feature>
<dbReference type="PANTHER" id="PTHR30614:SF10">
    <property type="entry name" value="ARGININE ABC TRANSPORTER PERMEASE PROTEIN ARTM"/>
    <property type="match status" value="1"/>
</dbReference>
<dbReference type="Proteomes" id="UP000216998">
    <property type="component" value="Unassembled WGS sequence"/>
</dbReference>